<reference evidence="2 3" key="1">
    <citation type="journal article" date="2012" name="FEBS Lett.">
        <title>Anammox organism KSU-1 expresses a NirK-type copper-containing nitrite reductase instead of a NirS-type with cytochrome cd1.</title>
        <authorList>
            <person name="Hira D."/>
            <person name="Toh H."/>
            <person name="Migita C.T."/>
            <person name="Okubo H."/>
            <person name="Nishiyama T."/>
            <person name="Hattori M."/>
            <person name="Furukawa K."/>
            <person name="Fujii T."/>
        </authorList>
    </citation>
    <scope>NUCLEOTIDE SEQUENCE [LARGE SCALE GENOMIC DNA]</scope>
</reference>
<sequence>MTIITIPKILQEKLTPEGAEALAHVLEKIEVRSESHTLQMAEERLEKRLAVETSTLKEEIAKVDKRIESVKAELIKWMFIFWIGQIGALFAILFAFFKK</sequence>
<proteinExistence type="predicted"/>
<organism evidence="2 3">
    <name type="scientific">Candidatus Jettenia caeni</name>
    <dbReference type="NCBI Taxonomy" id="247490"/>
    <lineage>
        <taxon>Bacteria</taxon>
        <taxon>Pseudomonadati</taxon>
        <taxon>Planctomycetota</taxon>
        <taxon>Candidatus Brocadiia</taxon>
        <taxon>Candidatus Brocadiales</taxon>
        <taxon>Candidatus Brocadiaceae</taxon>
        <taxon>Candidatus Jettenia</taxon>
    </lineage>
</organism>
<evidence type="ECO:0008006" key="4">
    <source>
        <dbReference type="Google" id="ProtNLM"/>
    </source>
</evidence>
<feature type="transmembrane region" description="Helical" evidence="1">
    <location>
        <begin position="74"/>
        <end position="97"/>
    </location>
</feature>
<evidence type="ECO:0000256" key="1">
    <source>
        <dbReference type="SAM" id="Phobius"/>
    </source>
</evidence>
<keyword evidence="1" id="KW-0812">Transmembrane</keyword>
<gene>
    <name evidence="2" type="ORF">KSU1_C1468</name>
</gene>
<dbReference type="OrthoDB" id="1725737at2"/>
<keyword evidence="1" id="KW-0472">Membrane</keyword>
<evidence type="ECO:0000313" key="3">
    <source>
        <dbReference type="Proteomes" id="UP000002985"/>
    </source>
</evidence>
<protein>
    <recommendedName>
        <fullName evidence="4">DUF1640 domain-containing protein</fullName>
    </recommendedName>
</protein>
<evidence type="ECO:0000313" key="2">
    <source>
        <dbReference type="EMBL" id="GAB63064.1"/>
    </source>
</evidence>
<dbReference type="STRING" id="247490.KSU1_C1468"/>
<name>I3IMW9_9BACT</name>
<dbReference type="AlphaFoldDB" id="I3IMW9"/>
<dbReference type="NCBIfam" id="NF047472">
    <property type="entry name" value="LA_3696_Nterm"/>
    <property type="match status" value="1"/>
</dbReference>
<keyword evidence="1" id="KW-1133">Transmembrane helix</keyword>
<dbReference type="EMBL" id="BAFH01000003">
    <property type="protein sequence ID" value="GAB63064.1"/>
    <property type="molecule type" value="Genomic_DNA"/>
</dbReference>
<keyword evidence="3" id="KW-1185">Reference proteome</keyword>
<accession>I3IMW9</accession>
<dbReference type="Proteomes" id="UP000002985">
    <property type="component" value="Unassembled WGS sequence"/>
</dbReference>
<comment type="caution">
    <text evidence="2">The sequence shown here is derived from an EMBL/GenBank/DDBJ whole genome shotgun (WGS) entry which is preliminary data.</text>
</comment>
<dbReference type="eggNOG" id="COG1561">
    <property type="taxonomic scope" value="Bacteria"/>
</dbReference>